<protein>
    <submittedName>
        <fullName evidence="1">Uncharacterized protein</fullName>
    </submittedName>
</protein>
<evidence type="ECO:0000313" key="1">
    <source>
        <dbReference type="EMBL" id="KAF2633258.1"/>
    </source>
</evidence>
<evidence type="ECO:0000313" key="2">
    <source>
        <dbReference type="Proteomes" id="UP000799754"/>
    </source>
</evidence>
<comment type="caution">
    <text evidence="1">The sequence shown here is derived from an EMBL/GenBank/DDBJ whole genome shotgun (WGS) entry which is preliminary data.</text>
</comment>
<name>A0ACB6SGY5_9PLEO</name>
<dbReference type="EMBL" id="MU006701">
    <property type="protein sequence ID" value="KAF2633258.1"/>
    <property type="molecule type" value="Genomic_DNA"/>
</dbReference>
<accession>A0ACB6SGY5</accession>
<keyword evidence="2" id="KW-1185">Reference proteome</keyword>
<reference evidence="1" key="1">
    <citation type="journal article" date="2020" name="Stud. Mycol.">
        <title>101 Dothideomycetes genomes: a test case for predicting lifestyles and emergence of pathogens.</title>
        <authorList>
            <person name="Haridas S."/>
            <person name="Albert R."/>
            <person name="Binder M."/>
            <person name="Bloem J."/>
            <person name="Labutti K."/>
            <person name="Salamov A."/>
            <person name="Andreopoulos B."/>
            <person name="Baker S."/>
            <person name="Barry K."/>
            <person name="Bills G."/>
            <person name="Bluhm B."/>
            <person name="Cannon C."/>
            <person name="Castanera R."/>
            <person name="Culley D."/>
            <person name="Daum C."/>
            <person name="Ezra D."/>
            <person name="Gonzalez J."/>
            <person name="Henrissat B."/>
            <person name="Kuo A."/>
            <person name="Liang C."/>
            <person name="Lipzen A."/>
            <person name="Lutzoni F."/>
            <person name="Magnuson J."/>
            <person name="Mondo S."/>
            <person name="Nolan M."/>
            <person name="Ohm R."/>
            <person name="Pangilinan J."/>
            <person name="Park H.-J."/>
            <person name="Ramirez L."/>
            <person name="Alfaro M."/>
            <person name="Sun H."/>
            <person name="Tritt A."/>
            <person name="Yoshinaga Y."/>
            <person name="Zwiers L.-H."/>
            <person name="Turgeon B."/>
            <person name="Goodwin S."/>
            <person name="Spatafora J."/>
            <person name="Crous P."/>
            <person name="Grigoriev I."/>
        </authorList>
    </citation>
    <scope>NUCLEOTIDE SEQUENCE</scope>
    <source>
        <strain evidence="1">CBS 525.71</strain>
    </source>
</reference>
<gene>
    <name evidence="1" type="ORF">BU25DRAFT_416508</name>
</gene>
<sequence length="467" mass="50932">MHVDAKDVPTSSIVAIVATLASVALLSFSLRLYTRGRLLRSRDTDDWLLLVAALCTVGVLVVTIVLTVEKRTWSTTAGGGHTVSLLVWVFGLIHIIGIGFIKLSVALTVLKVAGRSWHRHTILGYICLTTVLTVLWFSSALLFGGPITVNWSAASDPEATWKLLGFINSVLDLATSVLVALLPLPLLWILRPGLSVRLTLLFVYVLTTVAVAAATARAYFLHTVWQNTNVDNAIASIMLCSSIELTVGMLAACLFALQPLVSSISQCLSDRRASKQLSTSTGPSSHRYPSQTYASTDTVIHRPDAPHLLTLRFHDDESNLDFDIETPNTRTRTQTLRSRGTHSRNVSDWSQFSGFTYNTTTANSIHEASPRRSRVVSMNEMELRTRTIGVGRAGAENANIGIAVTTLHDKPVRDPEAGEEMAELARFFAHNSKDWGTEVSRSVRTSVTTEGTRASRHRPNYTGPGAG</sequence>
<dbReference type="Proteomes" id="UP000799754">
    <property type="component" value="Unassembled WGS sequence"/>
</dbReference>
<organism evidence="1 2">
    <name type="scientific">Macroventuria anomochaeta</name>
    <dbReference type="NCBI Taxonomy" id="301207"/>
    <lineage>
        <taxon>Eukaryota</taxon>
        <taxon>Fungi</taxon>
        <taxon>Dikarya</taxon>
        <taxon>Ascomycota</taxon>
        <taxon>Pezizomycotina</taxon>
        <taxon>Dothideomycetes</taxon>
        <taxon>Pleosporomycetidae</taxon>
        <taxon>Pleosporales</taxon>
        <taxon>Pleosporineae</taxon>
        <taxon>Didymellaceae</taxon>
        <taxon>Macroventuria</taxon>
    </lineage>
</organism>
<proteinExistence type="predicted"/>